<dbReference type="Proteomes" id="UP000008895">
    <property type="component" value="Chromosome"/>
</dbReference>
<proteinExistence type="predicted"/>
<protein>
    <submittedName>
        <fullName evidence="1">Uncharacterized protein</fullName>
    </submittedName>
</protein>
<reference evidence="1 2" key="1">
    <citation type="journal article" date="2011" name="J. Bacteriol.">
        <title>Complete genome sequence of the dog commensal and human pathogen Capnocytophaga canimorsus strain 5.</title>
        <authorList>
            <person name="Manfredi P."/>
            <person name="Pagni M."/>
            <person name="Cornelis G.R."/>
        </authorList>
    </citation>
    <scope>NUCLEOTIDE SEQUENCE [LARGE SCALE GENOMIC DNA]</scope>
    <source>
        <strain evidence="2">5</strain>
    </source>
</reference>
<evidence type="ECO:0000313" key="2">
    <source>
        <dbReference type="Proteomes" id="UP000008895"/>
    </source>
</evidence>
<dbReference type="HOGENOM" id="CLU_3077966_0_0_10"/>
<gene>
    <name evidence="1" type="ordered locus">Ccan_10450</name>
</gene>
<organism evidence="1 2">
    <name type="scientific">Capnocytophaga canimorsus (strain 5)</name>
    <dbReference type="NCBI Taxonomy" id="860228"/>
    <lineage>
        <taxon>Bacteria</taxon>
        <taxon>Pseudomonadati</taxon>
        <taxon>Bacteroidota</taxon>
        <taxon>Flavobacteriia</taxon>
        <taxon>Flavobacteriales</taxon>
        <taxon>Flavobacteriaceae</taxon>
        <taxon>Capnocytophaga</taxon>
    </lineage>
</organism>
<keyword evidence="2" id="KW-1185">Reference proteome</keyword>
<dbReference type="AlphaFoldDB" id="F9YVB6"/>
<name>F9YVB6_CAPCC</name>
<evidence type="ECO:0000313" key="1">
    <source>
        <dbReference type="EMBL" id="AEK23161.1"/>
    </source>
</evidence>
<sequence>MYTFWIRGVHQVQQMYKQSHIHENKFNIIFCKSNKRKHKKLNKNKFISRYNI</sequence>
<accession>F9YVB6</accession>
<dbReference type="KEGG" id="ccm:Ccan_10450"/>
<dbReference type="EMBL" id="CP002113">
    <property type="protein sequence ID" value="AEK23161.1"/>
    <property type="molecule type" value="Genomic_DNA"/>
</dbReference>